<keyword evidence="3" id="KW-1185">Reference proteome</keyword>
<dbReference type="OrthoDB" id="9795626at2"/>
<evidence type="ECO:0000259" key="1">
    <source>
        <dbReference type="Pfam" id="PF13476"/>
    </source>
</evidence>
<dbReference type="PANTHER" id="PTHR32114:SF2">
    <property type="entry name" value="ABC TRANSPORTER ABCH.3"/>
    <property type="match status" value="1"/>
</dbReference>
<accession>A0A7X4W4W1</accession>
<reference evidence="2 3" key="1">
    <citation type="submission" date="2019-12" db="EMBL/GenBank/DDBJ databases">
        <title>Draft genome sequencing of Halomonas alimentaria DSM 15356.</title>
        <authorList>
            <person name="Pandiyan K."/>
            <person name="Kushwaha P."/>
            <person name="Gowdham M."/>
            <person name="Chakdar H."/>
            <person name="Singh A."/>
            <person name="Kumar M."/>
            <person name="Saxena A.K."/>
        </authorList>
    </citation>
    <scope>NUCLEOTIDE SEQUENCE [LARGE SCALE GENOMIC DNA]</scope>
    <source>
        <strain evidence="2 3">DSM 15356</strain>
    </source>
</reference>
<evidence type="ECO:0000313" key="2">
    <source>
        <dbReference type="EMBL" id="NAW33496.1"/>
    </source>
</evidence>
<dbReference type="SUPFAM" id="SSF52540">
    <property type="entry name" value="P-loop containing nucleoside triphosphate hydrolases"/>
    <property type="match status" value="1"/>
</dbReference>
<dbReference type="RefSeq" id="WP_161430574.1">
    <property type="nucleotide sequence ID" value="NZ_WUTT01000001.1"/>
</dbReference>
<dbReference type="PANTHER" id="PTHR32114">
    <property type="entry name" value="ABC TRANSPORTER ABCH.3"/>
    <property type="match status" value="1"/>
</dbReference>
<proteinExistence type="predicted"/>
<feature type="domain" description="Rad50/SbcC-type AAA" evidence="1">
    <location>
        <begin position="5"/>
        <end position="210"/>
    </location>
</feature>
<dbReference type="AlphaFoldDB" id="A0A7X4W4W1"/>
<dbReference type="Proteomes" id="UP000487929">
    <property type="component" value="Unassembled WGS sequence"/>
</dbReference>
<dbReference type="Pfam" id="PF13476">
    <property type="entry name" value="AAA_23"/>
    <property type="match status" value="1"/>
</dbReference>
<sequence>MIIKSLIVENFRSFYGEQEIKFATDRDKNTTLIYAMNGVGKTNLLNALLWCLHGEFSPSFKNRNDILNWEAKRRGRKSYHVTVVFDENDSEFIVKRSGGEIDNFRVFENQEGNLVEIRQDPRLFINSIIPWDMAGYFISDGEGSDLAVDSEGMISVRRSIRDILGFNVAEKASEDLGKIRSEIRADLKKVDKDKELSDIEAKVQLYDERILKTRRSLEDNKGSLEKYQLQIGQVDKKLGGSSSAVVKQLQAERTRMEGERVSLKKELRSEEVKKISLIREYSWVAFAHRLMDEGLEFIDESELKGRIPAPYNIQLVQDILSQSECICGASISPGSEAYERIEKLLGKAADPGLLNRLQRARSSLTSVKTLSGQGRGRLEENFKRCSNIRRRINELDISIEEHSQRIGQIDDKFINDLEKNRKVLEGKIYETTRSIGRLEQKLEEAVTSKKEYQDKASRIVGLSSRAKSIKHKLDIVDQMDEVILTALEEAEDSIHAVLKSKIDGFLERYLRQDYQVKVTSDFKIGLMDRNGFLVPPSGGQGAILSFIYISSLISIARERRDSESSILTPGAIAPLIFDAPFSKLDSKYAPNIAKELPKLVDQLIILMYQDNDKKVDSTLKEEGKLGKVYYFTEETAADQGSKLTQELVIDGEAIPVTVYGARMDKIVITEANIHD</sequence>
<name>A0A7X4W4W1_9GAMM</name>
<dbReference type="Gene3D" id="3.40.50.300">
    <property type="entry name" value="P-loop containing nucleotide triphosphate hydrolases"/>
    <property type="match status" value="2"/>
</dbReference>
<organism evidence="2 3">
    <name type="scientific">Halomonas alimentaria</name>
    <dbReference type="NCBI Taxonomy" id="147248"/>
    <lineage>
        <taxon>Bacteria</taxon>
        <taxon>Pseudomonadati</taxon>
        <taxon>Pseudomonadota</taxon>
        <taxon>Gammaproteobacteria</taxon>
        <taxon>Oceanospirillales</taxon>
        <taxon>Halomonadaceae</taxon>
        <taxon>Halomonas</taxon>
    </lineage>
</organism>
<comment type="caution">
    <text evidence="2">The sequence shown here is derived from an EMBL/GenBank/DDBJ whole genome shotgun (WGS) entry which is preliminary data.</text>
</comment>
<dbReference type="InterPro" id="IPR027417">
    <property type="entry name" value="P-loop_NTPase"/>
</dbReference>
<gene>
    <name evidence="2" type="ORF">GRB96_03550</name>
</gene>
<dbReference type="EMBL" id="WUTT01000001">
    <property type="protein sequence ID" value="NAW33496.1"/>
    <property type="molecule type" value="Genomic_DNA"/>
</dbReference>
<protein>
    <submittedName>
        <fullName evidence="2">AAA family ATPase</fullName>
    </submittedName>
</protein>
<dbReference type="InterPro" id="IPR038729">
    <property type="entry name" value="Rad50/SbcC_AAA"/>
</dbReference>
<evidence type="ECO:0000313" key="3">
    <source>
        <dbReference type="Proteomes" id="UP000487929"/>
    </source>
</evidence>